<name>A0A7S3C9X1_9CHLO</name>
<gene>
    <name evidence="2" type="ORF">CROS1456_LOCUS3387</name>
    <name evidence="3" type="ORF">HKI87_13g73240</name>
</gene>
<proteinExistence type="predicted"/>
<dbReference type="EMBL" id="HBHZ01004402">
    <property type="protein sequence ID" value="CAE0190298.1"/>
    <property type="molecule type" value="Transcribed_RNA"/>
</dbReference>
<reference evidence="3 4" key="2">
    <citation type="submission" date="2024-03" db="EMBL/GenBank/DDBJ databases">
        <title>Complete genome sequence of the green alga Chloropicon roscoffensis RCC1871.</title>
        <authorList>
            <person name="Lemieux C."/>
            <person name="Pombert J.-F."/>
            <person name="Otis C."/>
            <person name="Turmel M."/>
        </authorList>
    </citation>
    <scope>NUCLEOTIDE SEQUENCE [LARGE SCALE GENOMIC DNA]</scope>
    <source>
        <strain evidence="3 4">RCC1871</strain>
    </source>
</reference>
<organism evidence="2">
    <name type="scientific">Chloropicon roscoffensis</name>
    <dbReference type="NCBI Taxonomy" id="1461544"/>
    <lineage>
        <taxon>Eukaryota</taxon>
        <taxon>Viridiplantae</taxon>
        <taxon>Chlorophyta</taxon>
        <taxon>Chloropicophyceae</taxon>
        <taxon>Chloropicales</taxon>
        <taxon>Chloropicaceae</taxon>
        <taxon>Chloropicon</taxon>
    </lineage>
</organism>
<dbReference type="AlphaFoldDB" id="A0A7S3C9X1"/>
<dbReference type="SUPFAM" id="SSF50814">
    <property type="entry name" value="Lipocalins"/>
    <property type="match status" value="1"/>
</dbReference>
<evidence type="ECO:0000256" key="1">
    <source>
        <dbReference type="SAM" id="MobiDB-lite"/>
    </source>
</evidence>
<evidence type="ECO:0000313" key="4">
    <source>
        <dbReference type="Proteomes" id="UP001472866"/>
    </source>
</evidence>
<feature type="region of interest" description="Disordered" evidence="1">
    <location>
        <begin position="1"/>
        <end position="24"/>
    </location>
</feature>
<evidence type="ECO:0000313" key="3">
    <source>
        <dbReference type="EMBL" id="WZN65762.1"/>
    </source>
</evidence>
<dbReference type="EMBL" id="CP151513">
    <property type="protein sequence ID" value="WZN65762.1"/>
    <property type="molecule type" value="Genomic_DNA"/>
</dbReference>
<keyword evidence="4" id="KW-1185">Reference proteome</keyword>
<dbReference type="Proteomes" id="UP001472866">
    <property type="component" value="Chromosome 13"/>
</dbReference>
<protein>
    <submittedName>
        <fullName evidence="2">Uncharacterized protein</fullName>
    </submittedName>
</protein>
<evidence type="ECO:0000313" key="2">
    <source>
        <dbReference type="EMBL" id="CAE0190298.1"/>
    </source>
</evidence>
<accession>A0A7S3C9X1</accession>
<reference evidence="2" key="1">
    <citation type="submission" date="2021-01" db="EMBL/GenBank/DDBJ databases">
        <authorList>
            <person name="Corre E."/>
            <person name="Pelletier E."/>
            <person name="Niang G."/>
            <person name="Scheremetjew M."/>
            <person name="Finn R."/>
            <person name="Kale V."/>
            <person name="Holt S."/>
            <person name="Cochrane G."/>
            <person name="Meng A."/>
            <person name="Brown T."/>
            <person name="Cohen L."/>
        </authorList>
    </citation>
    <scope>NUCLEOTIDE SEQUENCE</scope>
    <source>
        <strain evidence="2">RCC1871</strain>
    </source>
</reference>
<dbReference type="Gene3D" id="2.40.128.20">
    <property type="match status" value="1"/>
</dbReference>
<sequence length="305" mass="34159">MAQDSAATAMRRSSAHETSRRAALPLRRRFGSLANLMRSAEGDRSGGAGSRRPNFTGVWRQVTHENADRYFQAMGYPFATRRLMVHFIGQSTEVVSHDGERVHANSINLRGEWPRTYVENKKNVPMTLADGQAVKTTTRWERDENLGVDVHKTRVVGAKQGVLETWRWIQGDGGLGGAGAEVGGENRKASRISPPQVRGRMTVKSIVYPEGREEEAESMMWHFETDEKRRGSLLKEFQETYVDGLEGGRGAIGGKENLGGAETRASTKEPDLAGVCRNWLDRFSKSVDKSFLVSERFRMEQSLWN</sequence>
<dbReference type="InterPro" id="IPR012674">
    <property type="entry name" value="Calycin"/>
</dbReference>